<name>A0A346NJ47_9ALTE</name>
<proteinExistence type="predicted"/>
<dbReference type="AlphaFoldDB" id="A0A346NJ47"/>
<dbReference type="KEGG" id="salm:D0Y50_03695"/>
<organism evidence="1 2">
    <name type="scientific">Salinimonas sediminis</name>
    <dbReference type="NCBI Taxonomy" id="2303538"/>
    <lineage>
        <taxon>Bacteria</taxon>
        <taxon>Pseudomonadati</taxon>
        <taxon>Pseudomonadota</taxon>
        <taxon>Gammaproteobacteria</taxon>
        <taxon>Alteromonadales</taxon>
        <taxon>Alteromonadaceae</taxon>
        <taxon>Alteromonas/Salinimonas group</taxon>
        <taxon>Salinimonas</taxon>
    </lineage>
</organism>
<dbReference type="Pfam" id="PF07277">
    <property type="entry name" value="SapC"/>
    <property type="match status" value="1"/>
</dbReference>
<evidence type="ECO:0000313" key="1">
    <source>
        <dbReference type="EMBL" id="AXR05554.1"/>
    </source>
</evidence>
<dbReference type="EMBL" id="CP031769">
    <property type="protein sequence ID" value="AXR05554.1"/>
    <property type="molecule type" value="Genomic_DNA"/>
</dbReference>
<dbReference type="OrthoDB" id="8888710at2"/>
<dbReference type="Proteomes" id="UP000262073">
    <property type="component" value="Chromosome"/>
</dbReference>
<dbReference type="RefSeq" id="WP_117315568.1">
    <property type="nucleotide sequence ID" value="NZ_CP031769.1"/>
</dbReference>
<protein>
    <submittedName>
        <fullName evidence="1">Peptide ABC transporter permease</fullName>
    </submittedName>
</protein>
<dbReference type="InterPro" id="IPR010836">
    <property type="entry name" value="SapC"/>
</dbReference>
<accession>A0A346NJ47</accession>
<sequence>MKTTTVLNNVDHKDLKINLHLTAMADCKVNRTLAYTPEIQDLHKEFPLLFYRDPATQTIQLHAILGLDKNENLFIDDTGWQSRFVPAQLACGPFSIAYHQQDDSAQAKPFLCFDEQDERVSNTTGESVFLPMGGESAYLQHVKKALQVIETGAQYDNTLFTLAQEMDLLEPVSVQIKLSDDHQVNFNDYLSINEQALANLSGDALARLNQYGTLSLLFFILSSMSNFQQLIDRKSAQAATL</sequence>
<evidence type="ECO:0000313" key="2">
    <source>
        <dbReference type="Proteomes" id="UP000262073"/>
    </source>
</evidence>
<gene>
    <name evidence="1" type="ORF">D0Y50_03695</name>
</gene>
<keyword evidence="2" id="KW-1185">Reference proteome</keyword>
<reference evidence="1 2" key="1">
    <citation type="submission" date="2018-08" db="EMBL/GenBank/DDBJ databases">
        <title>Salinimonas sediminis sp. nov., a piezophilic bacterium isolated from a deep-sea sediment sample from the New Britain Trench.</title>
        <authorList>
            <person name="Cao J."/>
        </authorList>
    </citation>
    <scope>NUCLEOTIDE SEQUENCE [LARGE SCALE GENOMIC DNA]</scope>
    <source>
        <strain evidence="1 2">N102</strain>
    </source>
</reference>